<accession>A0A927MA96</accession>
<dbReference type="Gene3D" id="3.20.20.80">
    <property type="entry name" value="Glycosidases"/>
    <property type="match status" value="1"/>
</dbReference>
<dbReference type="PANTHER" id="PTHR31297:SF13">
    <property type="entry name" value="PUTATIVE-RELATED"/>
    <property type="match status" value="1"/>
</dbReference>
<evidence type="ECO:0000256" key="1">
    <source>
        <dbReference type="ARBA" id="ARBA00022801"/>
    </source>
</evidence>
<evidence type="ECO:0000256" key="2">
    <source>
        <dbReference type="ARBA" id="ARBA00023295"/>
    </source>
</evidence>
<dbReference type="Pfam" id="PF00150">
    <property type="entry name" value="Cellulase"/>
    <property type="match status" value="1"/>
</dbReference>
<feature type="domain" description="Glycoside hydrolase family 5" evidence="4">
    <location>
        <begin position="82"/>
        <end position="335"/>
    </location>
</feature>
<dbReference type="InterPro" id="IPR050386">
    <property type="entry name" value="Glycosyl_hydrolase_5"/>
</dbReference>
<dbReference type="GO" id="GO:0009251">
    <property type="term" value="P:glucan catabolic process"/>
    <property type="evidence" value="ECO:0007669"/>
    <property type="project" value="TreeGrafter"/>
</dbReference>
<dbReference type="InterPro" id="IPR017853">
    <property type="entry name" value="GH"/>
</dbReference>
<dbReference type="SUPFAM" id="SSF51445">
    <property type="entry name" value="(Trans)glycosidases"/>
    <property type="match status" value="1"/>
</dbReference>
<name>A0A927MA96_9ACTN</name>
<dbReference type="InterPro" id="IPR001547">
    <property type="entry name" value="Glyco_hydro_5"/>
</dbReference>
<dbReference type="GO" id="GO:0008422">
    <property type="term" value="F:beta-glucosidase activity"/>
    <property type="evidence" value="ECO:0007669"/>
    <property type="project" value="TreeGrafter"/>
</dbReference>
<reference evidence="5" key="1">
    <citation type="submission" date="2020-10" db="EMBL/GenBank/DDBJ databases">
        <title>Sequencing the genomes of 1000 actinobacteria strains.</title>
        <authorList>
            <person name="Klenk H.-P."/>
        </authorList>
    </citation>
    <scope>NUCLEOTIDE SEQUENCE</scope>
    <source>
        <strain evidence="5">DSM 46832</strain>
    </source>
</reference>
<gene>
    <name evidence="5" type="ORF">H4W31_005640</name>
</gene>
<dbReference type="AlphaFoldDB" id="A0A927MA96"/>
<dbReference type="FunFam" id="3.20.20.80:FF:000130">
    <property type="entry name" value="Endoglucanase C"/>
    <property type="match status" value="1"/>
</dbReference>
<organism evidence="5 6">
    <name type="scientific">Plantactinospora soyae</name>
    <dbReference type="NCBI Taxonomy" id="1544732"/>
    <lineage>
        <taxon>Bacteria</taxon>
        <taxon>Bacillati</taxon>
        <taxon>Actinomycetota</taxon>
        <taxon>Actinomycetes</taxon>
        <taxon>Micromonosporales</taxon>
        <taxon>Micromonosporaceae</taxon>
        <taxon>Plantactinospora</taxon>
    </lineage>
</organism>
<evidence type="ECO:0000313" key="5">
    <source>
        <dbReference type="EMBL" id="MBE1490002.1"/>
    </source>
</evidence>
<keyword evidence="2 3" id="KW-0326">Glycosidase</keyword>
<proteinExistence type="inferred from homology"/>
<comment type="caution">
    <text evidence="5">The sequence shown here is derived from an EMBL/GenBank/DDBJ whole genome shotgun (WGS) entry which is preliminary data.</text>
</comment>
<keyword evidence="1 3" id="KW-0378">Hydrolase</keyword>
<dbReference type="Proteomes" id="UP000649753">
    <property type="component" value="Unassembled WGS sequence"/>
</dbReference>
<comment type="similarity">
    <text evidence="3">Belongs to the glycosyl hydrolase 5 (cellulase A) family.</text>
</comment>
<protein>
    <submittedName>
        <fullName evidence="5">Aryl-phospho-beta-D-glucosidase BglC (GH1 family)</fullName>
    </submittedName>
</protein>
<dbReference type="GO" id="GO:0005576">
    <property type="term" value="C:extracellular region"/>
    <property type="evidence" value="ECO:0007669"/>
    <property type="project" value="TreeGrafter"/>
</dbReference>
<evidence type="ECO:0000313" key="6">
    <source>
        <dbReference type="Proteomes" id="UP000649753"/>
    </source>
</evidence>
<evidence type="ECO:0000259" key="4">
    <source>
        <dbReference type="Pfam" id="PF00150"/>
    </source>
</evidence>
<dbReference type="GO" id="GO:0009986">
    <property type="term" value="C:cell surface"/>
    <property type="evidence" value="ECO:0007669"/>
    <property type="project" value="TreeGrafter"/>
</dbReference>
<dbReference type="RefSeq" id="WP_192769368.1">
    <property type="nucleotide sequence ID" value="NZ_JADBEB010000001.1"/>
</dbReference>
<dbReference type="EMBL" id="JADBEB010000001">
    <property type="protein sequence ID" value="MBE1490002.1"/>
    <property type="molecule type" value="Genomic_DNA"/>
</dbReference>
<dbReference type="PANTHER" id="PTHR31297">
    <property type="entry name" value="GLUCAN ENDO-1,6-BETA-GLUCOSIDASE B"/>
    <property type="match status" value="1"/>
</dbReference>
<keyword evidence="6" id="KW-1185">Reference proteome</keyword>
<sequence length="467" mass="53508">MKKLPWIRVDGDRLVDATGTVVTLAGVGLGGWLNMENFITGYPGTESQQRQALRAALGDEGYQRFFARFLTDFFAAEDAGYLASLGFNSVRVPFNYRHFEDDDRPFVLKPEGFHWLDRVVEQCADAGLYTILDLHAVPGHQNQNWHSDNPTHWAHFWTHRHFQDRVVHLWEAIADRYRDNPAVAGYNPVNEPADPSGEVIGPFYERLVGAIRQVDPRHVLFLDGNRYSTDFSMFTEPFPDTVYTAHDYALPGIAAGSEYPGITRGEYFDRSAVERSFLRRTEFMRRTGTPIWIGEFGPVYTGEPERDASRLRLLGDQLDIYRSHGASWALWTYKDVGLQGLVYAAEQSPYRQRIAPVVAKKARLGVDSWGGTDRQVRQILDPIEELFDREYPDFEPYPWGRRAWIHLLVRHILLAEPMVRDFGRCFEGVTPDQAEELAASFALRDCTRRDALVETLRAHLAAERRPQ</sequence>
<evidence type="ECO:0000256" key="3">
    <source>
        <dbReference type="RuleBase" id="RU361153"/>
    </source>
</evidence>